<dbReference type="NCBIfam" id="TIGR03696">
    <property type="entry name" value="Rhs_assc_core"/>
    <property type="match status" value="1"/>
</dbReference>
<dbReference type="PANTHER" id="PTHR32305">
    <property type="match status" value="1"/>
</dbReference>
<dbReference type="RefSeq" id="WP_167269664.1">
    <property type="nucleotide sequence ID" value="NZ_JAAOZD010000013.1"/>
</dbReference>
<feature type="region of interest" description="Disordered" evidence="1">
    <location>
        <begin position="329"/>
        <end position="354"/>
    </location>
</feature>
<sequence>METRTYDAELKGLPTTTTRNNGAAFDQPVVTTYSGYNNAYQPGTQIITLPSGLAGLNGSYTTTRTYSSSGKLTGENTPAIAGLSAETVRYGYDRFENPTASWNVDGDQFAGAAQYDNLGFLTTYAQWDDATSPTGTGNMTGTNNTYFSWSGSTGRLLEQWSTNNTRGTISDLGKTKYTYNEAGKLTARELAFSSRPNVATDYQCYDYDYASRLEAVWTPSSRSCATAPTPASTSVTGLGGPAAYAQTYTYTAAGDRSQVKRFNASGALAVTEQYNYAAPGTAGPHQVDSIVSTINGTPTTRNFTWDAGGRMTNRSGQTLTYTADGLLATTTGTSTVPTNPNPGATNGTPPGPTAGAGSLGIRYYDGDGNLVGILDGTGTTVTLGRITAHSTKATNPVKTATCTYTFAGKTVAQRTATAGAVKLSLIVGDSVNTAQTMTQPTIGTGPITAIQRYTDPFGLARGSNLAGQGNDTYTAAGSTTAGTGSNAANPAGFGAANGYIEGLDDTVSSLTHLGARELDPVTGSFISPDPILDTADQTQFSAYQYAGNDPVNGSDSTGMWDFLDALAIVAGGALIAAGAVVAVGGTVSTGGVGAVAALPSGNWMIGIGATLIGASILRNFPQMPAPALQGSGSSAASSAGGGGSLSYQPAVSASGDVFISYPTSWVRTASGGVGGGFVASSLGKQTFTSPGMRQGAQSTGDNRGANTGAALAAQNAVMHAASVEATHKLAMEGTARNSLGQFTGGESSDTARGRETHNNYEAALGTSYKYNKQIPGTKLRPDAINWTDRIVRELKPDTASTIVKGRTQLEKYRQALEELTGQSWTSYLDIYKK</sequence>
<reference evidence="3 4" key="1">
    <citation type="submission" date="2020-03" db="EMBL/GenBank/DDBJ databases">
        <title>Genomic Encyclopedia of Type Strains, Phase III (KMG-III): the genomes of soil and plant-associated and newly described type strains.</title>
        <authorList>
            <person name="Whitman W."/>
        </authorList>
    </citation>
    <scope>NUCLEOTIDE SEQUENCE [LARGE SCALE GENOMIC DNA]</scope>
    <source>
        <strain evidence="3 4">CECT 4207</strain>
    </source>
</reference>
<evidence type="ECO:0000256" key="1">
    <source>
        <dbReference type="SAM" id="MobiDB-lite"/>
    </source>
</evidence>
<dbReference type="PANTHER" id="PTHR32305:SF17">
    <property type="entry name" value="TRNA NUCLEASE WAPA"/>
    <property type="match status" value="1"/>
</dbReference>
<evidence type="ECO:0000313" key="3">
    <source>
        <dbReference type="EMBL" id="NIJ03455.1"/>
    </source>
</evidence>
<dbReference type="Pfam" id="PF15650">
    <property type="entry name" value="Tox-REase-9"/>
    <property type="match status" value="1"/>
</dbReference>
<name>A0ABX0TNP0_9MICC</name>
<evidence type="ECO:0000313" key="4">
    <source>
        <dbReference type="Proteomes" id="UP000802392"/>
    </source>
</evidence>
<dbReference type="InterPro" id="IPR028902">
    <property type="entry name" value="Tox-REase-9_dom"/>
</dbReference>
<dbReference type="Proteomes" id="UP000802392">
    <property type="component" value="Unassembled WGS sequence"/>
</dbReference>
<keyword evidence="4" id="KW-1185">Reference proteome</keyword>
<proteinExistence type="predicted"/>
<organism evidence="3 4">
    <name type="scientific">Paenarthrobacter ilicis</name>
    <dbReference type="NCBI Taxonomy" id="43665"/>
    <lineage>
        <taxon>Bacteria</taxon>
        <taxon>Bacillati</taxon>
        <taxon>Actinomycetota</taxon>
        <taxon>Actinomycetes</taxon>
        <taxon>Micrococcales</taxon>
        <taxon>Micrococcaceae</taxon>
        <taxon>Paenarthrobacter</taxon>
    </lineage>
</organism>
<dbReference type="Gene3D" id="2.180.10.10">
    <property type="entry name" value="RHS repeat-associated core"/>
    <property type="match status" value="1"/>
</dbReference>
<dbReference type="InterPro" id="IPR050708">
    <property type="entry name" value="T6SS_VgrG/RHS"/>
</dbReference>
<feature type="domain" description="Tox-REase-9" evidence="2">
    <location>
        <begin position="749"/>
        <end position="831"/>
    </location>
</feature>
<comment type="caution">
    <text evidence="3">The sequence shown here is derived from an EMBL/GenBank/DDBJ whole genome shotgun (WGS) entry which is preliminary data.</text>
</comment>
<evidence type="ECO:0000259" key="2">
    <source>
        <dbReference type="Pfam" id="PF15650"/>
    </source>
</evidence>
<gene>
    <name evidence="3" type="ORF">FHR86_003814</name>
</gene>
<dbReference type="EMBL" id="JAAOZD010000013">
    <property type="protein sequence ID" value="NIJ03455.1"/>
    <property type="molecule type" value="Genomic_DNA"/>
</dbReference>
<dbReference type="InterPro" id="IPR022385">
    <property type="entry name" value="Rhs_assc_core"/>
</dbReference>
<protein>
    <submittedName>
        <fullName evidence="3">RHS repeat-associated protein</fullName>
    </submittedName>
</protein>
<accession>A0ABX0TNP0</accession>